<gene>
    <name evidence="7" type="ORF">IAD49_02215</name>
</gene>
<protein>
    <submittedName>
        <fullName evidence="7">Flippase-like domain-containing protein</fullName>
    </submittedName>
</protein>
<keyword evidence="3 6" id="KW-0812">Transmembrane</keyword>
<comment type="caution">
    <text evidence="7">The sequence shown here is derived from an EMBL/GenBank/DDBJ whole genome shotgun (WGS) entry which is preliminary data.</text>
</comment>
<dbReference type="InterPro" id="IPR022791">
    <property type="entry name" value="L-PG_synthase/AglD"/>
</dbReference>
<dbReference type="EMBL" id="DVML01000012">
    <property type="protein sequence ID" value="HIU22377.1"/>
    <property type="molecule type" value="Genomic_DNA"/>
</dbReference>
<dbReference type="PANTHER" id="PTHR37693:SF1">
    <property type="entry name" value="INTEGRAL MEMBRANE PROTEIN"/>
    <property type="match status" value="1"/>
</dbReference>
<evidence type="ECO:0000256" key="1">
    <source>
        <dbReference type="ARBA" id="ARBA00004651"/>
    </source>
</evidence>
<evidence type="ECO:0000313" key="8">
    <source>
        <dbReference type="Proteomes" id="UP000824087"/>
    </source>
</evidence>
<accession>A0A9D1HUQ4</accession>
<reference evidence="7" key="1">
    <citation type="submission" date="2020-10" db="EMBL/GenBank/DDBJ databases">
        <authorList>
            <person name="Gilroy R."/>
        </authorList>
    </citation>
    <scope>NUCLEOTIDE SEQUENCE</scope>
    <source>
        <strain evidence="7">CHK197-8231</strain>
    </source>
</reference>
<dbReference type="PANTHER" id="PTHR37693">
    <property type="entry name" value="PHOSPHATIDYLGLYCEROL LYSYLTRANSFERASE"/>
    <property type="match status" value="1"/>
</dbReference>
<dbReference type="Pfam" id="PF03706">
    <property type="entry name" value="LPG_synthase_TM"/>
    <property type="match status" value="1"/>
</dbReference>
<name>A0A9D1HUQ4_9BACT</name>
<evidence type="ECO:0000256" key="2">
    <source>
        <dbReference type="ARBA" id="ARBA00022475"/>
    </source>
</evidence>
<dbReference type="AlphaFoldDB" id="A0A9D1HUQ4"/>
<sequence length="339" mass="38786">MNRKEKKKTTLNLFILLIFTGIVLYFSLKDNFEEIVSQILTIHPLWFLVGVGLVFVYLFLRSVEICCTIQKFKPSYTFRKAFRLMLVTQFFNAVTPFSSGGQPFQVYTLKKDGLRVTDGTNVIIQNFIVYQVALVILGVMAIAGNYFFHIFKEVGLLKELVTLGFIINTLVVVGLFIIAFARKFNHKITNLGIRILYRFHLIKDKEKQLKKWEESIEQFHHGAKLLMTNKWLFVRSIFLNFVALVCLYLVPVALLYGMGDYHSFDGLLSVVASAYVMLMGSFVPIPGGTGGLEYGFIAFFGNFVKGSKLNALMLLWRFLTYYLGMFLGAITLNLKKKEN</sequence>
<dbReference type="GO" id="GO:0005886">
    <property type="term" value="C:plasma membrane"/>
    <property type="evidence" value="ECO:0007669"/>
    <property type="project" value="UniProtKB-SubCell"/>
</dbReference>
<evidence type="ECO:0000256" key="6">
    <source>
        <dbReference type="SAM" id="Phobius"/>
    </source>
</evidence>
<evidence type="ECO:0000313" key="7">
    <source>
        <dbReference type="EMBL" id="HIU22377.1"/>
    </source>
</evidence>
<feature type="transmembrane region" description="Helical" evidence="6">
    <location>
        <begin position="127"/>
        <end position="148"/>
    </location>
</feature>
<organism evidence="7 8">
    <name type="scientific">Candidatus Fimihabitans intestinipullorum</name>
    <dbReference type="NCBI Taxonomy" id="2840820"/>
    <lineage>
        <taxon>Bacteria</taxon>
        <taxon>Bacillati</taxon>
        <taxon>Mycoplasmatota</taxon>
        <taxon>Mycoplasmatota incertae sedis</taxon>
        <taxon>Candidatus Fimihabitans</taxon>
    </lineage>
</organism>
<evidence type="ECO:0000256" key="4">
    <source>
        <dbReference type="ARBA" id="ARBA00022989"/>
    </source>
</evidence>
<keyword evidence="2" id="KW-1003">Cell membrane</keyword>
<keyword evidence="5 6" id="KW-0472">Membrane</keyword>
<comment type="subcellular location">
    <subcellularLocation>
        <location evidence="1">Cell membrane</location>
        <topology evidence="1">Multi-pass membrane protein</topology>
    </subcellularLocation>
</comment>
<feature type="transmembrane region" description="Helical" evidence="6">
    <location>
        <begin position="314"/>
        <end position="334"/>
    </location>
</feature>
<feature type="transmembrane region" description="Helical" evidence="6">
    <location>
        <begin position="40"/>
        <end position="60"/>
    </location>
</feature>
<feature type="transmembrane region" description="Helical" evidence="6">
    <location>
        <begin position="160"/>
        <end position="181"/>
    </location>
</feature>
<dbReference type="NCBIfam" id="TIGR00374">
    <property type="entry name" value="flippase-like domain"/>
    <property type="match status" value="1"/>
</dbReference>
<feature type="transmembrane region" description="Helical" evidence="6">
    <location>
        <begin position="267"/>
        <end position="285"/>
    </location>
</feature>
<keyword evidence="4 6" id="KW-1133">Transmembrane helix</keyword>
<evidence type="ECO:0000256" key="3">
    <source>
        <dbReference type="ARBA" id="ARBA00022692"/>
    </source>
</evidence>
<reference evidence="7" key="2">
    <citation type="journal article" date="2021" name="PeerJ">
        <title>Extensive microbial diversity within the chicken gut microbiome revealed by metagenomics and culture.</title>
        <authorList>
            <person name="Gilroy R."/>
            <person name="Ravi A."/>
            <person name="Getino M."/>
            <person name="Pursley I."/>
            <person name="Horton D.L."/>
            <person name="Alikhan N.F."/>
            <person name="Baker D."/>
            <person name="Gharbi K."/>
            <person name="Hall N."/>
            <person name="Watson M."/>
            <person name="Adriaenssens E.M."/>
            <person name="Foster-Nyarko E."/>
            <person name="Jarju S."/>
            <person name="Secka A."/>
            <person name="Antonio M."/>
            <person name="Oren A."/>
            <person name="Chaudhuri R.R."/>
            <person name="La Ragione R."/>
            <person name="Hildebrand F."/>
            <person name="Pallen M.J."/>
        </authorList>
    </citation>
    <scope>NUCLEOTIDE SEQUENCE</scope>
    <source>
        <strain evidence="7">CHK197-8231</strain>
    </source>
</reference>
<dbReference type="Proteomes" id="UP000824087">
    <property type="component" value="Unassembled WGS sequence"/>
</dbReference>
<evidence type="ECO:0000256" key="5">
    <source>
        <dbReference type="ARBA" id="ARBA00023136"/>
    </source>
</evidence>
<feature type="transmembrane region" description="Helical" evidence="6">
    <location>
        <begin position="232"/>
        <end position="255"/>
    </location>
</feature>
<proteinExistence type="predicted"/>
<feature type="transmembrane region" description="Helical" evidence="6">
    <location>
        <begin position="12"/>
        <end position="28"/>
    </location>
</feature>